<proteinExistence type="predicted"/>
<evidence type="ECO:0000256" key="1">
    <source>
        <dbReference type="ARBA" id="ARBA00022443"/>
    </source>
</evidence>
<dbReference type="GO" id="GO:0030864">
    <property type="term" value="C:cortical actin cytoskeleton"/>
    <property type="evidence" value="ECO:0007669"/>
    <property type="project" value="TreeGrafter"/>
</dbReference>
<dbReference type="InterPro" id="IPR036028">
    <property type="entry name" value="SH3-like_dom_sf"/>
</dbReference>
<feature type="domain" description="SH3" evidence="4">
    <location>
        <begin position="82"/>
        <end position="123"/>
    </location>
</feature>
<dbReference type="WBParaSite" id="PEQ_0000265301-mRNA-1">
    <property type="protein sequence ID" value="PEQ_0000265301-mRNA-1"/>
    <property type="gene ID" value="PEQ_0000265301"/>
</dbReference>
<dbReference type="GO" id="GO:0030427">
    <property type="term" value="C:site of polarized growth"/>
    <property type="evidence" value="ECO:0007669"/>
    <property type="project" value="TreeGrafter"/>
</dbReference>
<feature type="region of interest" description="Disordered" evidence="3">
    <location>
        <begin position="1"/>
        <end position="40"/>
    </location>
</feature>
<dbReference type="GO" id="GO:0030833">
    <property type="term" value="P:regulation of actin filament polymerization"/>
    <property type="evidence" value="ECO:0007669"/>
    <property type="project" value="TreeGrafter"/>
</dbReference>
<dbReference type="InterPro" id="IPR001452">
    <property type="entry name" value="SH3_domain"/>
</dbReference>
<dbReference type="Gene3D" id="2.30.30.40">
    <property type="entry name" value="SH3 Domains"/>
    <property type="match status" value="1"/>
</dbReference>
<accession>A0A914R8R0</accession>
<organism evidence="5 6">
    <name type="scientific">Parascaris equorum</name>
    <name type="common">Equine roundworm</name>
    <dbReference type="NCBI Taxonomy" id="6256"/>
    <lineage>
        <taxon>Eukaryota</taxon>
        <taxon>Metazoa</taxon>
        <taxon>Ecdysozoa</taxon>
        <taxon>Nematoda</taxon>
        <taxon>Chromadorea</taxon>
        <taxon>Rhabditida</taxon>
        <taxon>Spirurina</taxon>
        <taxon>Ascaridomorpha</taxon>
        <taxon>Ascaridoidea</taxon>
        <taxon>Ascarididae</taxon>
        <taxon>Parascaris</taxon>
    </lineage>
</organism>
<keyword evidence="1 2" id="KW-0728">SH3 domain</keyword>
<dbReference type="PROSITE" id="PS50002">
    <property type="entry name" value="SH3"/>
    <property type="match status" value="1"/>
</dbReference>
<evidence type="ECO:0000259" key="4">
    <source>
        <dbReference type="PROSITE" id="PS50002"/>
    </source>
</evidence>
<name>A0A914R8R0_PAREQ</name>
<evidence type="ECO:0000256" key="2">
    <source>
        <dbReference type="PROSITE-ProRule" id="PRU00192"/>
    </source>
</evidence>
<dbReference type="GO" id="GO:0005884">
    <property type="term" value="C:actin filament"/>
    <property type="evidence" value="ECO:0007669"/>
    <property type="project" value="TreeGrafter"/>
</dbReference>
<dbReference type="GO" id="GO:0051015">
    <property type="term" value="F:actin filament binding"/>
    <property type="evidence" value="ECO:0007669"/>
    <property type="project" value="TreeGrafter"/>
</dbReference>
<dbReference type="AlphaFoldDB" id="A0A914R8R0"/>
<dbReference type="SUPFAM" id="SSF50044">
    <property type="entry name" value="SH3-domain"/>
    <property type="match status" value="1"/>
</dbReference>
<evidence type="ECO:0000313" key="5">
    <source>
        <dbReference type="Proteomes" id="UP000887564"/>
    </source>
</evidence>
<dbReference type="Proteomes" id="UP000887564">
    <property type="component" value="Unplaced"/>
</dbReference>
<protein>
    <submittedName>
        <fullName evidence="6">SH3 domain-containing protein</fullName>
    </submittedName>
</protein>
<dbReference type="PANTHER" id="PTHR10829:SF25">
    <property type="entry name" value="DREBRIN-LIKE PROTEIN"/>
    <property type="match status" value="1"/>
</dbReference>
<sequence>MVFQTVQQSSDVPYGHRYDYVPTDVPPPAPTTQAPASGARLQQYEEPPSEALFFLRNFLYPFAAPVLLSSDPLSPPPHPLSSTGLTAVAIYDYQKQDDDEISFEPDDVITNIDQVLFVFVKGV</sequence>
<keyword evidence="5" id="KW-1185">Reference proteome</keyword>
<dbReference type="Pfam" id="PF00018">
    <property type="entry name" value="SH3_1"/>
    <property type="match status" value="1"/>
</dbReference>
<dbReference type="PANTHER" id="PTHR10829">
    <property type="entry name" value="CORTACTIN AND DREBRIN"/>
    <property type="match status" value="1"/>
</dbReference>
<feature type="compositionally biased region" description="Polar residues" evidence="3">
    <location>
        <begin position="1"/>
        <end position="11"/>
    </location>
</feature>
<evidence type="ECO:0000256" key="3">
    <source>
        <dbReference type="SAM" id="MobiDB-lite"/>
    </source>
</evidence>
<reference evidence="6" key="1">
    <citation type="submission" date="2022-11" db="UniProtKB">
        <authorList>
            <consortium name="WormBaseParasite"/>
        </authorList>
    </citation>
    <scope>IDENTIFICATION</scope>
</reference>
<evidence type="ECO:0000313" key="6">
    <source>
        <dbReference type="WBParaSite" id="PEQ_0000265301-mRNA-1"/>
    </source>
</evidence>